<sequence>MEPASFTKPQKVLSGYGTKGYSFVSKAFRVFNTRRKQAEETFHVTFDESMEAIRFTNTSIDDIRIDDSSRYPPDEFFLEDDPSRQYQANSNISYYITPHNCLLAKLTQTTDVPEGGLDQKFVKPLSLKIPILSGGIEWD</sequence>
<reference evidence="1" key="1">
    <citation type="journal article" date="2019" name="Sci. Rep.">
        <title>Draft genome of Tanacetum cinerariifolium, the natural source of mosquito coil.</title>
        <authorList>
            <person name="Yamashiro T."/>
            <person name="Shiraishi A."/>
            <person name="Satake H."/>
            <person name="Nakayama K."/>
        </authorList>
    </citation>
    <scope>NUCLEOTIDE SEQUENCE</scope>
</reference>
<dbReference type="AlphaFoldDB" id="A0A6L2K2Q6"/>
<protein>
    <submittedName>
        <fullName evidence="1">Retrovirus-related Pol polyprotein from transposon TNT 1-94</fullName>
    </submittedName>
</protein>
<accession>A0A6L2K2Q6</accession>
<evidence type="ECO:0000313" key="1">
    <source>
        <dbReference type="EMBL" id="GEU43017.1"/>
    </source>
</evidence>
<gene>
    <name evidence="1" type="ORF">Tci_014995</name>
</gene>
<organism evidence="1">
    <name type="scientific">Tanacetum cinerariifolium</name>
    <name type="common">Dalmatian daisy</name>
    <name type="synonym">Chrysanthemum cinerariifolium</name>
    <dbReference type="NCBI Taxonomy" id="118510"/>
    <lineage>
        <taxon>Eukaryota</taxon>
        <taxon>Viridiplantae</taxon>
        <taxon>Streptophyta</taxon>
        <taxon>Embryophyta</taxon>
        <taxon>Tracheophyta</taxon>
        <taxon>Spermatophyta</taxon>
        <taxon>Magnoliopsida</taxon>
        <taxon>eudicotyledons</taxon>
        <taxon>Gunneridae</taxon>
        <taxon>Pentapetalae</taxon>
        <taxon>asterids</taxon>
        <taxon>campanulids</taxon>
        <taxon>Asterales</taxon>
        <taxon>Asteraceae</taxon>
        <taxon>Asteroideae</taxon>
        <taxon>Anthemideae</taxon>
        <taxon>Anthemidinae</taxon>
        <taxon>Tanacetum</taxon>
    </lineage>
</organism>
<dbReference type="EMBL" id="BKCJ010001649">
    <property type="protein sequence ID" value="GEU43017.1"/>
    <property type="molecule type" value="Genomic_DNA"/>
</dbReference>
<name>A0A6L2K2Q6_TANCI</name>
<proteinExistence type="predicted"/>
<comment type="caution">
    <text evidence="1">The sequence shown here is derived from an EMBL/GenBank/DDBJ whole genome shotgun (WGS) entry which is preliminary data.</text>
</comment>